<keyword evidence="6" id="KW-1185">Reference proteome</keyword>
<dbReference type="PANTHER" id="PTHR11575:SF24">
    <property type="entry name" value="5'-NUCLEOTIDASE"/>
    <property type="match status" value="1"/>
</dbReference>
<dbReference type="Gene3D" id="3.90.780.10">
    <property type="entry name" value="5'-Nucleotidase, C-terminal domain"/>
    <property type="match status" value="1"/>
</dbReference>
<dbReference type="PROSITE" id="PS51257">
    <property type="entry name" value="PROKAR_LIPOPROTEIN"/>
    <property type="match status" value="1"/>
</dbReference>
<keyword evidence="1 2" id="KW-0732">Signal</keyword>
<reference evidence="5 6" key="1">
    <citation type="submission" date="2018-09" db="EMBL/GenBank/DDBJ databases">
        <title>Insights into the microbiota of Asian seabass (Lates calcarifer) with tenacibaculosis symptoms and description of sp. nov. Tenacibaculum singaporense.</title>
        <authorList>
            <person name="Miyake S."/>
            <person name="Soh M."/>
            <person name="Azman M.N."/>
            <person name="Ngoh S.Y."/>
            <person name="Orban L."/>
        </authorList>
    </citation>
    <scope>NUCLEOTIDE SEQUENCE [LARGE SCALE GENOMIC DNA]</scope>
    <source>
        <strain evidence="5 6">DSM 106434</strain>
    </source>
</reference>
<feature type="chain" id="PRO_5018811464" evidence="2">
    <location>
        <begin position="21"/>
        <end position="521"/>
    </location>
</feature>
<evidence type="ECO:0000313" key="5">
    <source>
        <dbReference type="EMBL" id="AZJ35508.1"/>
    </source>
</evidence>
<dbReference type="Gene3D" id="3.60.21.10">
    <property type="match status" value="1"/>
</dbReference>
<dbReference type="InterPro" id="IPR029052">
    <property type="entry name" value="Metallo-depent_PP-like"/>
</dbReference>
<dbReference type="RefSeq" id="WP_125067285.1">
    <property type="nucleotide sequence ID" value="NZ_CP032548.1"/>
</dbReference>
<dbReference type="SUPFAM" id="SSF56300">
    <property type="entry name" value="Metallo-dependent phosphatases"/>
    <property type="match status" value="1"/>
</dbReference>
<sequence>MKQFKILLLLLITYTLVSCGSSQKKNNSTSSETTYQFKKDTDKTYFTILQLNDVYEIAPIQGGMYGGMARVETVHKQLLEESKNTMLVLAGDFLSPSLLGTMKYNGERVRGKQMVEVMNAMNFDLVAFGNHEFDLSFTHLQDRLNESKFDWISANVLHNVDGKHSYFHKVVDGKKQSLKDTFIKEFKNPDGTTLKVGFISVCIPSNPKSYVHYGDMYKEIQRSYNEIKDNVDIVLGLTHASLTQDKEIAKLLPNVPLIIGGHEHTNSYTEVGEVTITKADANAKTAYIHRFEYNPKTKGVNFKSELKEINKSIPFDAKVKEVVDKWQVVLEDKIQEVVSNPYEVIYKATEPLDARESTIRTVQTNMGKIIAESMSLAYNNEVDCALVNGGSVRIDDVLSGDVNAVDIFRVLPYGGEILKVKIKGSLLKEVLDFGVESSGTGAYLQRFNAKKVNGLWELKNGKLQENQTYTVAFSDYLLRGLDIPMLSNKSEGVINVYTPEVGEVAYDIRKAVVNFLKQNQI</sequence>
<dbReference type="Proteomes" id="UP000274593">
    <property type="component" value="Chromosome"/>
</dbReference>
<dbReference type="GO" id="GO:0009166">
    <property type="term" value="P:nucleotide catabolic process"/>
    <property type="evidence" value="ECO:0007669"/>
    <property type="project" value="InterPro"/>
</dbReference>
<feature type="domain" description="Calcineurin-like phosphoesterase" evidence="3">
    <location>
        <begin position="47"/>
        <end position="265"/>
    </location>
</feature>
<dbReference type="InterPro" id="IPR004843">
    <property type="entry name" value="Calcineurin-like_PHP"/>
</dbReference>
<dbReference type="InterPro" id="IPR008334">
    <property type="entry name" value="5'-Nucleotdase_C"/>
</dbReference>
<dbReference type="GO" id="GO:0000166">
    <property type="term" value="F:nucleotide binding"/>
    <property type="evidence" value="ECO:0007669"/>
    <property type="project" value="UniProtKB-KW"/>
</dbReference>
<dbReference type="InterPro" id="IPR006179">
    <property type="entry name" value="5_nucleotidase/apyrase"/>
</dbReference>
<dbReference type="Pfam" id="PF00149">
    <property type="entry name" value="Metallophos"/>
    <property type="match status" value="1"/>
</dbReference>
<feature type="domain" description="5'-Nucleotidase C-terminal" evidence="4">
    <location>
        <begin position="344"/>
        <end position="483"/>
    </location>
</feature>
<dbReference type="EMBL" id="CP032548">
    <property type="protein sequence ID" value="AZJ35508.1"/>
    <property type="molecule type" value="Genomic_DNA"/>
</dbReference>
<dbReference type="InterPro" id="IPR036907">
    <property type="entry name" value="5'-Nucleotdase_C_sf"/>
</dbReference>
<accession>A0A3S8R6X1</accession>
<organism evidence="5 6">
    <name type="scientific">Tenacibaculum singaporense</name>
    <dbReference type="NCBI Taxonomy" id="2358479"/>
    <lineage>
        <taxon>Bacteria</taxon>
        <taxon>Pseudomonadati</taxon>
        <taxon>Bacteroidota</taxon>
        <taxon>Flavobacteriia</taxon>
        <taxon>Flavobacteriales</taxon>
        <taxon>Flavobacteriaceae</taxon>
        <taxon>Tenacibaculum</taxon>
    </lineage>
</organism>
<dbReference type="AlphaFoldDB" id="A0A3S8R6X1"/>
<dbReference type="GO" id="GO:0008768">
    <property type="term" value="F:UDP-sugar diphosphatase activity"/>
    <property type="evidence" value="ECO:0007669"/>
    <property type="project" value="TreeGrafter"/>
</dbReference>
<gene>
    <name evidence="5" type="ORF">D6T69_08220</name>
</gene>
<comment type="similarity">
    <text evidence="2">Belongs to the 5'-nucleotidase family.</text>
</comment>
<evidence type="ECO:0000256" key="1">
    <source>
        <dbReference type="ARBA" id="ARBA00022729"/>
    </source>
</evidence>
<dbReference type="PRINTS" id="PR01607">
    <property type="entry name" value="APYRASEFAMLY"/>
</dbReference>
<evidence type="ECO:0000313" key="6">
    <source>
        <dbReference type="Proteomes" id="UP000274593"/>
    </source>
</evidence>
<evidence type="ECO:0000259" key="4">
    <source>
        <dbReference type="Pfam" id="PF02872"/>
    </source>
</evidence>
<dbReference type="KEGG" id="tsig:D6T69_08220"/>
<dbReference type="SUPFAM" id="SSF55816">
    <property type="entry name" value="5'-nucleotidase (syn. UDP-sugar hydrolase), C-terminal domain"/>
    <property type="match status" value="1"/>
</dbReference>
<feature type="signal peptide" evidence="2">
    <location>
        <begin position="1"/>
        <end position="20"/>
    </location>
</feature>
<protein>
    <submittedName>
        <fullName evidence="5">Bifunctional metallophosphatase/5'-nucleotidase</fullName>
    </submittedName>
</protein>
<proteinExistence type="inferred from homology"/>
<dbReference type="GO" id="GO:0030288">
    <property type="term" value="C:outer membrane-bounded periplasmic space"/>
    <property type="evidence" value="ECO:0007669"/>
    <property type="project" value="TreeGrafter"/>
</dbReference>
<keyword evidence="2" id="KW-0378">Hydrolase</keyword>
<keyword evidence="2" id="KW-0547">Nucleotide-binding</keyword>
<evidence type="ECO:0000259" key="3">
    <source>
        <dbReference type="Pfam" id="PF00149"/>
    </source>
</evidence>
<dbReference type="Pfam" id="PF02872">
    <property type="entry name" value="5_nucleotid_C"/>
    <property type="match status" value="1"/>
</dbReference>
<evidence type="ECO:0000256" key="2">
    <source>
        <dbReference type="RuleBase" id="RU362119"/>
    </source>
</evidence>
<name>A0A3S8R6X1_9FLAO</name>
<dbReference type="PANTHER" id="PTHR11575">
    <property type="entry name" value="5'-NUCLEOTIDASE-RELATED"/>
    <property type="match status" value="1"/>
</dbReference>
<dbReference type="GO" id="GO:0008253">
    <property type="term" value="F:5'-nucleotidase activity"/>
    <property type="evidence" value="ECO:0007669"/>
    <property type="project" value="TreeGrafter"/>
</dbReference>